<dbReference type="Pfam" id="PF04939">
    <property type="entry name" value="RRS1"/>
    <property type="match status" value="1"/>
</dbReference>
<dbReference type="GO" id="GO:0042254">
    <property type="term" value="P:ribosome biogenesis"/>
    <property type="evidence" value="ECO:0007669"/>
    <property type="project" value="UniProtKB-KW"/>
</dbReference>
<comment type="caution">
    <text evidence="7">The sequence shown here is derived from an EMBL/GenBank/DDBJ whole genome shotgun (WGS) entry which is preliminary data.</text>
</comment>
<evidence type="ECO:0000313" key="8">
    <source>
        <dbReference type="Proteomes" id="UP001165085"/>
    </source>
</evidence>
<dbReference type="Proteomes" id="UP001165085">
    <property type="component" value="Unassembled WGS sequence"/>
</dbReference>
<dbReference type="InterPro" id="IPR007023">
    <property type="entry name" value="Ribosom_reg"/>
</dbReference>
<feature type="compositionally biased region" description="Polar residues" evidence="6">
    <location>
        <begin position="293"/>
        <end position="308"/>
    </location>
</feature>
<evidence type="ECO:0000256" key="5">
    <source>
        <dbReference type="RuleBase" id="RU364132"/>
    </source>
</evidence>
<protein>
    <recommendedName>
        <fullName evidence="5">Ribosome biogenesis regulatory protein</fullName>
    </recommendedName>
</protein>
<organism evidence="7 8">
    <name type="scientific">Triparma strigata</name>
    <dbReference type="NCBI Taxonomy" id="1606541"/>
    <lineage>
        <taxon>Eukaryota</taxon>
        <taxon>Sar</taxon>
        <taxon>Stramenopiles</taxon>
        <taxon>Ochrophyta</taxon>
        <taxon>Bolidophyceae</taxon>
        <taxon>Parmales</taxon>
        <taxon>Triparmaceae</taxon>
        <taxon>Triparma</taxon>
    </lineage>
</organism>
<evidence type="ECO:0000256" key="3">
    <source>
        <dbReference type="ARBA" id="ARBA00022517"/>
    </source>
</evidence>
<feature type="compositionally biased region" description="Basic and acidic residues" evidence="6">
    <location>
        <begin position="270"/>
        <end position="287"/>
    </location>
</feature>
<name>A0A9W7B4J6_9STRA</name>
<keyword evidence="8" id="KW-1185">Reference proteome</keyword>
<dbReference type="OrthoDB" id="28455at2759"/>
<feature type="compositionally biased region" description="Basic and acidic residues" evidence="6">
    <location>
        <begin position="208"/>
        <end position="227"/>
    </location>
</feature>
<sequence length="372" mass="40813">MSLSAADVAPAAFSHTQTDNLNEKLRFDLQNLTAFNEFEQLKPSTSEELEQFMLDKASEGTQQLLANLFSLPSKKSDVGPLALLPGYSKTDLGIDNSLTALPRSKPPPAPKEETRWSQFAKEKGLEDKKRGRKEWDEATGEWKVRYGMGSANKAKEEYPIMPAVAGDPNADPWEHQKSQKRAKVEKNNLNRLKNQERTGAVPKGTASKYEKKITEDAHSRSVQKTREAPGIPLDLSSGSSSSAPGSRGLANTKRALEMTRLSTASMGKFDAVRSGEGSQRRSGEELKIKRKGMTTTVSQTRSQESANSLKVLDSVLKGSAKKQKMRKTGQMSTGETGHDYDYDDNLGGGKYRKKKGRAGAGKLKSASKKMIK</sequence>
<comment type="subcellular location">
    <subcellularLocation>
        <location evidence="1 5">Nucleus</location>
    </subcellularLocation>
</comment>
<evidence type="ECO:0000313" key="7">
    <source>
        <dbReference type="EMBL" id="GMH80977.1"/>
    </source>
</evidence>
<dbReference type="EMBL" id="BRXY01000253">
    <property type="protein sequence ID" value="GMH80977.1"/>
    <property type="molecule type" value="Genomic_DNA"/>
</dbReference>
<keyword evidence="4 5" id="KW-0539">Nucleus</keyword>
<dbReference type="AlphaFoldDB" id="A0A9W7B4J6"/>
<gene>
    <name evidence="7" type="ORF">TrST_g11841</name>
</gene>
<feature type="compositionally biased region" description="Basic and acidic residues" evidence="6">
    <location>
        <begin position="172"/>
        <end position="196"/>
    </location>
</feature>
<feature type="region of interest" description="Disordered" evidence="6">
    <location>
        <begin position="170"/>
        <end position="372"/>
    </location>
</feature>
<evidence type="ECO:0000256" key="2">
    <source>
        <dbReference type="ARBA" id="ARBA00010077"/>
    </source>
</evidence>
<evidence type="ECO:0000256" key="4">
    <source>
        <dbReference type="ARBA" id="ARBA00023242"/>
    </source>
</evidence>
<feature type="compositionally biased region" description="Basic and acidic residues" evidence="6">
    <location>
        <begin position="110"/>
        <end position="136"/>
    </location>
</feature>
<proteinExistence type="inferred from homology"/>
<comment type="similarity">
    <text evidence="2 5">Belongs to the RRS1 family.</text>
</comment>
<feature type="region of interest" description="Disordered" evidence="6">
    <location>
        <begin position="98"/>
        <end position="136"/>
    </location>
</feature>
<evidence type="ECO:0000256" key="1">
    <source>
        <dbReference type="ARBA" id="ARBA00004123"/>
    </source>
</evidence>
<comment type="function">
    <text evidence="5">Involved in ribosomal large subunit assembly.</text>
</comment>
<reference evidence="8" key="1">
    <citation type="journal article" date="2023" name="Commun. Biol.">
        <title>Genome analysis of Parmales, the sister group of diatoms, reveals the evolutionary specialization of diatoms from phago-mixotrophs to photoautotrophs.</title>
        <authorList>
            <person name="Ban H."/>
            <person name="Sato S."/>
            <person name="Yoshikawa S."/>
            <person name="Yamada K."/>
            <person name="Nakamura Y."/>
            <person name="Ichinomiya M."/>
            <person name="Sato N."/>
            <person name="Blanc-Mathieu R."/>
            <person name="Endo H."/>
            <person name="Kuwata A."/>
            <person name="Ogata H."/>
        </authorList>
    </citation>
    <scope>NUCLEOTIDE SEQUENCE [LARGE SCALE GENOMIC DNA]</scope>
    <source>
        <strain evidence="8">NIES 3701</strain>
    </source>
</reference>
<accession>A0A9W7B4J6</accession>
<feature type="compositionally biased region" description="Low complexity" evidence="6">
    <location>
        <begin position="229"/>
        <end position="249"/>
    </location>
</feature>
<keyword evidence="3 5" id="KW-0690">Ribosome biogenesis</keyword>
<evidence type="ECO:0000256" key="6">
    <source>
        <dbReference type="SAM" id="MobiDB-lite"/>
    </source>
</evidence>
<dbReference type="GO" id="GO:0005634">
    <property type="term" value="C:nucleus"/>
    <property type="evidence" value="ECO:0007669"/>
    <property type="project" value="UniProtKB-SubCell"/>
</dbReference>